<dbReference type="RefSeq" id="WP_119811283.1">
    <property type="nucleotide sequence ID" value="NZ_QYUP01000118.1"/>
</dbReference>
<comment type="caution">
    <text evidence="2">The sequence shown here is derived from an EMBL/GenBank/DDBJ whole genome shotgun (WGS) entry which is preliminary data.</text>
</comment>
<gene>
    <name evidence="2" type="ORF">D3872_13640</name>
</gene>
<evidence type="ECO:0000313" key="2">
    <source>
        <dbReference type="EMBL" id="RJG15412.1"/>
    </source>
</evidence>
<organism evidence="2 3">
    <name type="scientific">Massilia cavernae</name>
    <dbReference type="NCBI Taxonomy" id="2320864"/>
    <lineage>
        <taxon>Bacteria</taxon>
        <taxon>Pseudomonadati</taxon>
        <taxon>Pseudomonadota</taxon>
        <taxon>Betaproteobacteria</taxon>
        <taxon>Burkholderiales</taxon>
        <taxon>Oxalobacteraceae</taxon>
        <taxon>Telluria group</taxon>
        <taxon>Massilia</taxon>
    </lineage>
</organism>
<feature type="signal peptide" evidence="1">
    <location>
        <begin position="1"/>
        <end position="18"/>
    </location>
</feature>
<dbReference type="AlphaFoldDB" id="A0A418XSE3"/>
<reference evidence="2 3" key="1">
    <citation type="submission" date="2018-09" db="EMBL/GenBank/DDBJ databases">
        <authorList>
            <person name="Zhu H."/>
        </authorList>
    </citation>
    <scope>NUCLEOTIDE SEQUENCE [LARGE SCALE GENOMIC DNA]</scope>
    <source>
        <strain evidence="2 3">K1S02-61</strain>
    </source>
</reference>
<name>A0A418XSE3_9BURK</name>
<evidence type="ECO:0000313" key="3">
    <source>
        <dbReference type="Proteomes" id="UP000284006"/>
    </source>
</evidence>
<sequence>MKKLTLIAGLLFAGAAGAAQPGGNFGTHGMALFGGKEALYTSHLPMFHAPHDYQVILQVHLADRKLDAELRQRLNGKTALWTVDPEKFALDRLAPNAGEPLRQFKADLVLGHFERGGKAQYSSATVVVDKVLMYRQLAKDAKTSDGARYVQLGSGKQRFLVKEIDSRPDFDHIVAIASPHDAATGAITVAKQGLDETAAAALARALPGAEVIGTVYFDTADLK</sequence>
<feature type="chain" id="PRO_5019294346" evidence="1">
    <location>
        <begin position="19"/>
        <end position="223"/>
    </location>
</feature>
<protein>
    <submittedName>
        <fullName evidence="2">Uncharacterized protein</fullName>
    </submittedName>
</protein>
<dbReference type="EMBL" id="QYUP01000118">
    <property type="protein sequence ID" value="RJG15412.1"/>
    <property type="molecule type" value="Genomic_DNA"/>
</dbReference>
<accession>A0A418XSE3</accession>
<dbReference type="Proteomes" id="UP000284006">
    <property type="component" value="Unassembled WGS sequence"/>
</dbReference>
<keyword evidence="1" id="KW-0732">Signal</keyword>
<proteinExistence type="predicted"/>
<keyword evidence="3" id="KW-1185">Reference proteome</keyword>
<dbReference type="OrthoDB" id="5770735at2"/>
<evidence type="ECO:0000256" key="1">
    <source>
        <dbReference type="SAM" id="SignalP"/>
    </source>
</evidence>